<proteinExistence type="predicted"/>
<evidence type="ECO:0000313" key="3">
    <source>
        <dbReference type="Proteomes" id="UP001060919"/>
    </source>
</evidence>
<dbReference type="InterPro" id="IPR032557">
    <property type="entry name" value="DUF4935"/>
</dbReference>
<keyword evidence="3" id="KW-1185">Reference proteome</keyword>
<name>A0A915YHB1_9BACT</name>
<accession>A0A915YHB1</accession>
<reference evidence="2" key="1">
    <citation type="submission" date="2022-09" db="EMBL/GenBank/DDBJ databases">
        <title>Aureispira anguillicida sp. nov., isolated from Leptocephalus of Japanese eel Anguilla japonica.</title>
        <authorList>
            <person name="Yuasa K."/>
            <person name="Mekata T."/>
            <person name="Ikunari K."/>
        </authorList>
    </citation>
    <scope>NUCLEOTIDE SEQUENCE</scope>
    <source>
        <strain evidence="2">EL160426</strain>
    </source>
</reference>
<sequence length="365" mass="42060">MILIIDSTEYKQDRGLNKENISSIKALGREGLIFLHIPWFVYKETSTACIDDLKKELNTFQRKLKSFDRKGVDTNGFNAAMGLAEATKKLFNELEKSNETLWYEFIKESKATLHQYSSADSIKVFEAYFSGEKPFKSLKKREDIPDAFIYMTITQLAKDNKVHFVSGDKNLGEKCNANPNIILYESLREFIASEIYKEALKKYKEKLETQDKVSKILTAKEIIINNIDSIKDAVFKYTNQVTYLEFTDPSLMSDNNEGAIWAIDDPKTKVETTEIQFIDDKFFVPITVKATASIDYAVFKGDYWAEHGSIPPLNIANELNKHYYQIEDVVEMELKKTLVIKIEDLDEDEDLDISIDEFDSLKILE</sequence>
<protein>
    <submittedName>
        <fullName evidence="2">PIN domain-containing protein</fullName>
    </submittedName>
</protein>
<gene>
    <name evidence="2" type="ORF">AsAng_0037370</name>
</gene>
<dbReference type="AlphaFoldDB" id="A0A915YHB1"/>
<dbReference type="RefSeq" id="WP_264788338.1">
    <property type="nucleotide sequence ID" value="NZ_AP026867.1"/>
</dbReference>
<evidence type="ECO:0000313" key="2">
    <source>
        <dbReference type="EMBL" id="BDS13009.1"/>
    </source>
</evidence>
<dbReference type="KEGG" id="aup:AsAng_0037370"/>
<dbReference type="Proteomes" id="UP001060919">
    <property type="component" value="Chromosome"/>
</dbReference>
<feature type="domain" description="DUF4935" evidence="1">
    <location>
        <begin position="5"/>
        <end position="169"/>
    </location>
</feature>
<dbReference type="Pfam" id="PF16289">
    <property type="entry name" value="PIN_12"/>
    <property type="match status" value="1"/>
</dbReference>
<evidence type="ECO:0000259" key="1">
    <source>
        <dbReference type="Pfam" id="PF16289"/>
    </source>
</evidence>
<dbReference type="EMBL" id="AP026867">
    <property type="protein sequence ID" value="BDS13009.1"/>
    <property type="molecule type" value="Genomic_DNA"/>
</dbReference>
<organism evidence="2 3">
    <name type="scientific">Aureispira anguillae</name>
    <dbReference type="NCBI Taxonomy" id="2864201"/>
    <lineage>
        <taxon>Bacteria</taxon>
        <taxon>Pseudomonadati</taxon>
        <taxon>Bacteroidota</taxon>
        <taxon>Saprospiria</taxon>
        <taxon>Saprospirales</taxon>
        <taxon>Saprospiraceae</taxon>
        <taxon>Aureispira</taxon>
    </lineage>
</organism>